<sequence>MTLIVKKINKKSKGLSVVFYHYLTSTLTTANTPRLQKLLLTSRASTFFKNDYPILIIFKQLWYPALLYVPDFLGVLGNCPVTAEFATASGAKDRHLQPPLAIPASNSNVNFRGQGHSFEVLIINS</sequence>
<accession>A0A6N2L407</accession>
<gene>
    <name evidence="1" type="ORF">SVIM_LOCUS172889</name>
</gene>
<proteinExistence type="predicted"/>
<evidence type="ECO:0000313" key="1">
    <source>
        <dbReference type="EMBL" id="VFU35069.1"/>
    </source>
</evidence>
<reference evidence="1" key="1">
    <citation type="submission" date="2019-03" db="EMBL/GenBank/DDBJ databases">
        <authorList>
            <person name="Mank J."/>
            <person name="Almeida P."/>
        </authorList>
    </citation>
    <scope>NUCLEOTIDE SEQUENCE</scope>
    <source>
        <strain evidence="1">78183</strain>
    </source>
</reference>
<dbReference type="EMBL" id="CAADRP010001112">
    <property type="protein sequence ID" value="VFU35069.1"/>
    <property type="molecule type" value="Genomic_DNA"/>
</dbReference>
<protein>
    <submittedName>
        <fullName evidence="1">Uncharacterized protein</fullName>
    </submittedName>
</protein>
<organism evidence="1">
    <name type="scientific">Salix viminalis</name>
    <name type="common">Common osier</name>
    <name type="synonym">Basket willow</name>
    <dbReference type="NCBI Taxonomy" id="40686"/>
    <lineage>
        <taxon>Eukaryota</taxon>
        <taxon>Viridiplantae</taxon>
        <taxon>Streptophyta</taxon>
        <taxon>Embryophyta</taxon>
        <taxon>Tracheophyta</taxon>
        <taxon>Spermatophyta</taxon>
        <taxon>Magnoliopsida</taxon>
        <taxon>eudicotyledons</taxon>
        <taxon>Gunneridae</taxon>
        <taxon>Pentapetalae</taxon>
        <taxon>rosids</taxon>
        <taxon>fabids</taxon>
        <taxon>Malpighiales</taxon>
        <taxon>Salicaceae</taxon>
        <taxon>Saliceae</taxon>
        <taxon>Salix</taxon>
    </lineage>
</organism>
<dbReference type="AlphaFoldDB" id="A0A6N2L407"/>
<name>A0A6N2L407_SALVM</name>